<dbReference type="RefSeq" id="WP_158864095.1">
    <property type="nucleotide sequence ID" value="NZ_CP046401.1"/>
</dbReference>
<accession>A0A6I6JZX6</accession>
<sequence>MNRIKGKYTNFEIQERLMPAASHVYRMANVQGKFDSGRSRTFNFTISFLHTYNTSGIVWIAKKCRFCFKLYICRYGGRTWQSNPLLQDEPH</sequence>
<gene>
    <name evidence="1" type="ORF">GM418_05875</name>
</gene>
<name>A0A6I6JZX6_9BACT</name>
<dbReference type="AlphaFoldDB" id="A0A6I6JZX6"/>
<reference evidence="1 2" key="1">
    <citation type="submission" date="2019-11" db="EMBL/GenBank/DDBJ databases">
        <authorList>
            <person name="Zheng R.K."/>
            <person name="Sun C.M."/>
        </authorList>
    </citation>
    <scope>NUCLEOTIDE SEQUENCE [LARGE SCALE GENOMIC DNA]</scope>
    <source>
        <strain evidence="1 2">WC007</strain>
    </source>
</reference>
<dbReference type="EMBL" id="CP046401">
    <property type="protein sequence ID" value="QGY43204.1"/>
    <property type="molecule type" value="Genomic_DNA"/>
</dbReference>
<dbReference type="KEGG" id="mcos:GM418_05875"/>
<evidence type="ECO:0000313" key="2">
    <source>
        <dbReference type="Proteomes" id="UP000428260"/>
    </source>
</evidence>
<proteinExistence type="predicted"/>
<keyword evidence="2" id="KW-1185">Reference proteome</keyword>
<evidence type="ECO:0000313" key="1">
    <source>
        <dbReference type="EMBL" id="QGY43204.1"/>
    </source>
</evidence>
<dbReference type="Proteomes" id="UP000428260">
    <property type="component" value="Chromosome"/>
</dbReference>
<organism evidence="1 2">
    <name type="scientific">Maribellus comscasis</name>
    <dbReference type="NCBI Taxonomy" id="2681766"/>
    <lineage>
        <taxon>Bacteria</taxon>
        <taxon>Pseudomonadati</taxon>
        <taxon>Bacteroidota</taxon>
        <taxon>Bacteroidia</taxon>
        <taxon>Marinilabiliales</taxon>
        <taxon>Prolixibacteraceae</taxon>
        <taxon>Maribellus</taxon>
    </lineage>
</organism>
<protein>
    <submittedName>
        <fullName evidence="1">Uncharacterized protein</fullName>
    </submittedName>
</protein>